<keyword evidence="2" id="KW-1185">Reference proteome</keyword>
<comment type="caution">
    <text evidence="1">The sequence shown here is derived from an EMBL/GenBank/DDBJ whole genome shotgun (WGS) entry which is preliminary data.</text>
</comment>
<evidence type="ECO:0000313" key="1">
    <source>
        <dbReference type="EMBL" id="KAH9426504.1"/>
    </source>
</evidence>
<gene>
    <name evidence="1" type="ORF">DERP_013686</name>
</gene>
<reference evidence="1 2" key="1">
    <citation type="journal article" date="2018" name="J. Allergy Clin. Immunol.">
        <title>High-quality assembly of Dermatophagoides pteronyssinus genome and transcriptome reveals a wide range of novel allergens.</title>
        <authorList>
            <person name="Liu X.Y."/>
            <person name="Yang K.Y."/>
            <person name="Wang M.Q."/>
            <person name="Kwok J.S."/>
            <person name="Zeng X."/>
            <person name="Yang Z."/>
            <person name="Xiao X.J."/>
            <person name="Lau C.P."/>
            <person name="Li Y."/>
            <person name="Huang Z.M."/>
            <person name="Ba J.G."/>
            <person name="Yim A.K."/>
            <person name="Ouyang C.Y."/>
            <person name="Ngai S.M."/>
            <person name="Chan T.F."/>
            <person name="Leung E.L."/>
            <person name="Liu L."/>
            <person name="Liu Z.G."/>
            <person name="Tsui S.K."/>
        </authorList>
    </citation>
    <scope>NUCLEOTIDE SEQUENCE [LARGE SCALE GENOMIC DNA]</scope>
    <source>
        <strain evidence="1">Derp</strain>
    </source>
</reference>
<reference evidence="1 2" key="2">
    <citation type="journal article" date="2022" name="Mol. Biol. Evol.">
        <title>Comparative Genomics Reveals Insights into the Divergent Evolution of Astigmatic Mites and Household Pest Adaptations.</title>
        <authorList>
            <person name="Xiong Q."/>
            <person name="Wan A.T."/>
            <person name="Liu X."/>
            <person name="Fung C.S."/>
            <person name="Xiao X."/>
            <person name="Malainual N."/>
            <person name="Hou J."/>
            <person name="Wang L."/>
            <person name="Wang M."/>
            <person name="Yang K.Y."/>
            <person name="Cui Y."/>
            <person name="Leung E.L."/>
            <person name="Nong W."/>
            <person name="Shin S.K."/>
            <person name="Au S.W."/>
            <person name="Jeong K.Y."/>
            <person name="Chew F.T."/>
            <person name="Hui J.H."/>
            <person name="Leung T.F."/>
            <person name="Tungtrongchitr A."/>
            <person name="Zhong N."/>
            <person name="Liu Z."/>
            <person name="Tsui S.K."/>
        </authorList>
    </citation>
    <scope>NUCLEOTIDE SEQUENCE [LARGE SCALE GENOMIC DNA]</scope>
    <source>
        <strain evidence="1">Derp</strain>
    </source>
</reference>
<proteinExistence type="predicted"/>
<accession>A0ABQ8JV44</accession>
<organism evidence="1 2">
    <name type="scientific">Dermatophagoides pteronyssinus</name>
    <name type="common">European house dust mite</name>
    <dbReference type="NCBI Taxonomy" id="6956"/>
    <lineage>
        <taxon>Eukaryota</taxon>
        <taxon>Metazoa</taxon>
        <taxon>Ecdysozoa</taxon>
        <taxon>Arthropoda</taxon>
        <taxon>Chelicerata</taxon>
        <taxon>Arachnida</taxon>
        <taxon>Acari</taxon>
        <taxon>Acariformes</taxon>
        <taxon>Sarcoptiformes</taxon>
        <taxon>Astigmata</taxon>
        <taxon>Psoroptidia</taxon>
        <taxon>Analgoidea</taxon>
        <taxon>Pyroglyphidae</taxon>
        <taxon>Dermatophagoidinae</taxon>
        <taxon>Dermatophagoides</taxon>
    </lineage>
</organism>
<dbReference type="Proteomes" id="UP000887458">
    <property type="component" value="Unassembled WGS sequence"/>
</dbReference>
<dbReference type="EMBL" id="NJHN03000009">
    <property type="protein sequence ID" value="KAH9426504.1"/>
    <property type="molecule type" value="Genomic_DNA"/>
</dbReference>
<protein>
    <submittedName>
        <fullName evidence="1">Uncharacterized protein</fullName>
    </submittedName>
</protein>
<sequence>MKKSRCISPPPILFEFSNGNLDDATLAKPAVCAVVGKRGCENDRFPRIFGRNTLPIPAVRNIRNGLFSLLGSSPSF</sequence>
<name>A0ABQ8JV44_DERPT</name>
<evidence type="ECO:0000313" key="2">
    <source>
        <dbReference type="Proteomes" id="UP000887458"/>
    </source>
</evidence>